<keyword evidence="6" id="KW-1185">Reference proteome</keyword>
<name>A0A4Y8RIJ3_9HYPH</name>
<dbReference type="PANTHER" id="PTHR42756">
    <property type="entry name" value="TRANSCRIPTIONAL REGULATOR, MARR"/>
    <property type="match status" value="1"/>
</dbReference>
<dbReference type="SUPFAM" id="SSF46785">
    <property type="entry name" value="Winged helix' DNA-binding domain"/>
    <property type="match status" value="1"/>
</dbReference>
<dbReference type="EMBL" id="SOZD01000003">
    <property type="protein sequence ID" value="TFF22868.1"/>
    <property type="molecule type" value="Genomic_DNA"/>
</dbReference>
<reference evidence="5 6" key="1">
    <citation type="submission" date="2019-03" db="EMBL/GenBank/DDBJ databases">
        <title>Jiella endophytica sp. nov., a novel endophytic bacterium isolated from root of Ficus microcarpa Linn. f.</title>
        <authorList>
            <person name="Tuo L."/>
        </authorList>
    </citation>
    <scope>NUCLEOTIDE SEQUENCE [LARGE SCALE GENOMIC DNA]</scope>
    <source>
        <strain evidence="5 6">CBS5Q-3</strain>
    </source>
</reference>
<keyword evidence="2" id="KW-0238">DNA-binding</keyword>
<dbReference type="PANTHER" id="PTHR42756:SF1">
    <property type="entry name" value="TRANSCRIPTIONAL REPRESSOR OF EMRAB OPERON"/>
    <property type="match status" value="1"/>
</dbReference>
<dbReference type="AlphaFoldDB" id="A0A4Y8RIJ3"/>
<dbReference type="PROSITE" id="PS50995">
    <property type="entry name" value="HTH_MARR_2"/>
    <property type="match status" value="1"/>
</dbReference>
<dbReference type="SMART" id="SM00347">
    <property type="entry name" value="HTH_MARR"/>
    <property type="match status" value="1"/>
</dbReference>
<keyword evidence="1" id="KW-0805">Transcription regulation</keyword>
<gene>
    <name evidence="5" type="ORF">E3C22_10425</name>
</gene>
<dbReference type="InterPro" id="IPR036388">
    <property type="entry name" value="WH-like_DNA-bd_sf"/>
</dbReference>
<dbReference type="GO" id="GO:0003677">
    <property type="term" value="F:DNA binding"/>
    <property type="evidence" value="ECO:0007669"/>
    <property type="project" value="UniProtKB-KW"/>
</dbReference>
<sequence>MGGMIEQNQHLLVSNRLIRAATALGRVTSRVHKREQGLTSPEFAVLLALGSERSKLTSSHIVELTAMDKTKVSRAVASLDQRGWVSRERATSDRRFEYLALTEDGTAALTRLLPKICEAELAVLKNLSEDERRGLEAGLKGLDRAISH</sequence>
<dbReference type="InterPro" id="IPR000835">
    <property type="entry name" value="HTH_MarR-typ"/>
</dbReference>
<proteinExistence type="predicted"/>
<feature type="domain" description="HTH marR-type" evidence="4">
    <location>
        <begin position="10"/>
        <end position="144"/>
    </location>
</feature>
<dbReference type="Pfam" id="PF12802">
    <property type="entry name" value="MarR_2"/>
    <property type="match status" value="1"/>
</dbReference>
<organism evidence="5 6">
    <name type="scientific">Jiella endophytica</name>
    <dbReference type="NCBI Taxonomy" id="2558362"/>
    <lineage>
        <taxon>Bacteria</taxon>
        <taxon>Pseudomonadati</taxon>
        <taxon>Pseudomonadota</taxon>
        <taxon>Alphaproteobacteria</taxon>
        <taxon>Hyphomicrobiales</taxon>
        <taxon>Aurantimonadaceae</taxon>
        <taxon>Jiella</taxon>
    </lineage>
</organism>
<evidence type="ECO:0000256" key="1">
    <source>
        <dbReference type="ARBA" id="ARBA00023015"/>
    </source>
</evidence>
<dbReference type="Proteomes" id="UP000298179">
    <property type="component" value="Unassembled WGS sequence"/>
</dbReference>
<evidence type="ECO:0000313" key="6">
    <source>
        <dbReference type="Proteomes" id="UP000298179"/>
    </source>
</evidence>
<dbReference type="OrthoDB" id="8906692at2"/>
<accession>A0A4Y8RIJ3</accession>
<dbReference type="PRINTS" id="PR00598">
    <property type="entry name" value="HTHMARR"/>
</dbReference>
<comment type="caution">
    <text evidence="5">The sequence shown here is derived from an EMBL/GenBank/DDBJ whole genome shotgun (WGS) entry which is preliminary data.</text>
</comment>
<evidence type="ECO:0000313" key="5">
    <source>
        <dbReference type="EMBL" id="TFF22868.1"/>
    </source>
</evidence>
<evidence type="ECO:0000256" key="2">
    <source>
        <dbReference type="ARBA" id="ARBA00023125"/>
    </source>
</evidence>
<evidence type="ECO:0000256" key="3">
    <source>
        <dbReference type="ARBA" id="ARBA00023163"/>
    </source>
</evidence>
<dbReference type="GO" id="GO:0003700">
    <property type="term" value="F:DNA-binding transcription factor activity"/>
    <property type="evidence" value="ECO:0007669"/>
    <property type="project" value="InterPro"/>
</dbReference>
<evidence type="ECO:0000259" key="4">
    <source>
        <dbReference type="PROSITE" id="PS50995"/>
    </source>
</evidence>
<dbReference type="Gene3D" id="1.10.10.10">
    <property type="entry name" value="Winged helix-like DNA-binding domain superfamily/Winged helix DNA-binding domain"/>
    <property type="match status" value="1"/>
</dbReference>
<dbReference type="InterPro" id="IPR036390">
    <property type="entry name" value="WH_DNA-bd_sf"/>
</dbReference>
<keyword evidence="3" id="KW-0804">Transcription</keyword>
<protein>
    <submittedName>
        <fullName evidence="5">MarR family transcriptional regulator</fullName>
    </submittedName>
</protein>
<dbReference type="RefSeq" id="WP_134761969.1">
    <property type="nucleotide sequence ID" value="NZ_SOZD01000003.1"/>
</dbReference>